<evidence type="ECO:0000259" key="10">
    <source>
        <dbReference type="PROSITE" id="PS51121"/>
    </source>
</evidence>
<feature type="compositionally biased region" description="Acidic residues" evidence="7">
    <location>
        <begin position="447"/>
        <end position="457"/>
    </location>
</feature>
<evidence type="ECO:0000256" key="2">
    <source>
        <dbReference type="ARBA" id="ARBA00022525"/>
    </source>
</evidence>
<feature type="disulfide bond" evidence="6">
    <location>
        <begin position="688"/>
        <end position="697"/>
    </location>
</feature>
<dbReference type="SMART" id="SM00181">
    <property type="entry name" value="EGF"/>
    <property type="match status" value="2"/>
</dbReference>
<feature type="disulfide bond" evidence="6">
    <location>
        <begin position="670"/>
        <end position="680"/>
    </location>
</feature>
<comment type="caution">
    <text evidence="11">The sequence shown here is derived from an EMBL/GenBank/DDBJ whole genome shotgun (WGS) entry which is preliminary data.</text>
</comment>
<organism evidence="11 12">
    <name type="scientific">Nephila pilipes</name>
    <name type="common">Giant wood spider</name>
    <name type="synonym">Nephila maculata</name>
    <dbReference type="NCBI Taxonomy" id="299642"/>
    <lineage>
        <taxon>Eukaryota</taxon>
        <taxon>Metazoa</taxon>
        <taxon>Ecdysozoa</taxon>
        <taxon>Arthropoda</taxon>
        <taxon>Chelicerata</taxon>
        <taxon>Arachnida</taxon>
        <taxon>Araneae</taxon>
        <taxon>Araneomorphae</taxon>
        <taxon>Entelegynae</taxon>
        <taxon>Araneoidea</taxon>
        <taxon>Nephilidae</taxon>
        <taxon>Nephila</taxon>
    </lineage>
</organism>
<dbReference type="Gene3D" id="2.60.120.200">
    <property type="match status" value="1"/>
</dbReference>
<evidence type="ECO:0000313" key="12">
    <source>
        <dbReference type="Proteomes" id="UP000887013"/>
    </source>
</evidence>
<feature type="compositionally biased region" description="Polar residues" evidence="7">
    <location>
        <begin position="414"/>
        <end position="424"/>
    </location>
</feature>
<evidence type="ECO:0000313" key="11">
    <source>
        <dbReference type="EMBL" id="GFS77173.1"/>
    </source>
</evidence>
<protein>
    <submittedName>
        <fullName evidence="11">LAM_G_DOMAIN domain-containing protein</fullName>
    </submittedName>
</protein>
<dbReference type="SUPFAM" id="SSF49899">
    <property type="entry name" value="Concanavalin A-like lectins/glucanases"/>
    <property type="match status" value="1"/>
</dbReference>
<evidence type="ECO:0000256" key="7">
    <source>
        <dbReference type="SAM" id="MobiDB-lite"/>
    </source>
</evidence>
<evidence type="ECO:0000256" key="4">
    <source>
        <dbReference type="ARBA" id="ARBA00022737"/>
    </source>
</evidence>
<feature type="region of interest" description="Disordered" evidence="7">
    <location>
        <begin position="412"/>
        <end position="573"/>
    </location>
</feature>
<dbReference type="SMART" id="SM00210">
    <property type="entry name" value="TSPN"/>
    <property type="match status" value="1"/>
</dbReference>
<dbReference type="InterPro" id="IPR013320">
    <property type="entry name" value="ConA-like_dom_sf"/>
</dbReference>
<dbReference type="PROSITE" id="PS50092">
    <property type="entry name" value="TSP1"/>
    <property type="match status" value="2"/>
</dbReference>
<keyword evidence="4" id="KW-0677">Repeat</keyword>
<name>A0A8X6MTI3_NEPPI</name>
<feature type="domain" description="EGF-like" evidence="9">
    <location>
        <begin position="700"/>
        <end position="732"/>
    </location>
</feature>
<evidence type="ECO:0000259" key="9">
    <source>
        <dbReference type="PROSITE" id="PS50026"/>
    </source>
</evidence>
<feature type="chain" id="PRO_5036452643" evidence="8">
    <location>
        <begin position="23"/>
        <end position="760"/>
    </location>
</feature>
<evidence type="ECO:0000256" key="5">
    <source>
        <dbReference type="ARBA" id="ARBA00023157"/>
    </source>
</evidence>
<dbReference type="Gene3D" id="2.40.50.120">
    <property type="match status" value="1"/>
</dbReference>
<feature type="compositionally biased region" description="Acidic residues" evidence="7">
    <location>
        <begin position="479"/>
        <end position="505"/>
    </location>
</feature>
<evidence type="ECO:0000256" key="8">
    <source>
        <dbReference type="SAM" id="SignalP"/>
    </source>
</evidence>
<feature type="domain" description="EGF-like" evidence="9">
    <location>
        <begin position="666"/>
        <end position="698"/>
    </location>
</feature>
<keyword evidence="6" id="KW-0245">EGF-like domain</keyword>
<dbReference type="PANTHER" id="PTHR10239">
    <property type="entry name" value="ISTHMIN-2"/>
    <property type="match status" value="1"/>
</dbReference>
<dbReference type="SUPFAM" id="SSF50242">
    <property type="entry name" value="TIMP-like"/>
    <property type="match status" value="1"/>
</dbReference>
<feature type="domain" description="NtA" evidence="10">
    <location>
        <begin position="26"/>
        <end position="170"/>
    </location>
</feature>
<dbReference type="PANTHER" id="PTHR10239:SF29">
    <property type="entry name" value="AMOP DOMAIN-CONTAINING PROTEIN"/>
    <property type="match status" value="1"/>
</dbReference>
<dbReference type="OrthoDB" id="6434641at2759"/>
<reference evidence="11" key="1">
    <citation type="submission" date="2020-08" db="EMBL/GenBank/DDBJ databases">
        <title>Multicomponent nature underlies the extraordinary mechanical properties of spider dragline silk.</title>
        <authorList>
            <person name="Kono N."/>
            <person name="Nakamura H."/>
            <person name="Mori M."/>
            <person name="Yoshida Y."/>
            <person name="Ohtoshi R."/>
            <person name="Malay A.D."/>
            <person name="Moran D.A.P."/>
            <person name="Tomita M."/>
            <person name="Numata K."/>
            <person name="Arakawa K."/>
        </authorList>
    </citation>
    <scope>NUCLEOTIDE SEQUENCE</scope>
</reference>
<sequence length="760" mass="84452">MLKLAIMSGLFFALWTFPTVLATCVFPADDAKPKGLEERAIDSEVVLAAYTRTVYKQKNSTSNSYSAEFLVFNIIKGEDRVVEVYQKRKPSSLETALNRRLVNVSNFGDPSKCESDVNPGETYILLLDVLANGELSARYDGAYGPAVVYTRDKETALEAIGSSPWGEWSPCSGSCGGGIQQRKRQCDGSNKCSNEDGQQRTCNMFPCTGILNILEVAGIHRSALRPSGRPTAYKLLPSGSWRSGKEEIVFPRTFPWEFSLLVTVRVKQSSTGGFLLRVLHSESLQVGLYISDILTLVLSDKNNIRASFIKSLFDDHWHQLAFSVRRDTVSFYLNCEYSGKLPLPSKIRPFGGQPATVIVGSTGEHELDAFQGDIEQLTITGSPDAAEKQCNSTTQPLSYRGGNYALRQEVRSRPFSTSGTQNDQLPLRGDIVDDEDLNFEEPGSGSESDDEDYDEEVTEKPFQGSSRRDKKIPLKAESNEDEDIDEEDDDDEEKEEDEGEDDEPEEKNPKEKTPLDKIDDYENDNYEKDDTNTKVDEPSEKGHSDEEKDKSLDKSSYDYNHPDEEFDKDDDNIVEGSGAGSKIELAWSEWSPCSATCNWGRRTRTSYCLDNGLNLESCAEASSKRSETEACFVKLCSTTSTTVSTTTTTYIVTTPVPVFNTSVVLKKAECRVHCQNGGTCQPPYKCNCPRGTYGGLCQYVKQACKANCRNGGTCYPPATCICQKGYFGTECQYGKCDLWIRSEMQLINSLTENASKPFNL</sequence>
<evidence type="ECO:0000256" key="1">
    <source>
        <dbReference type="ARBA" id="ARBA00004613"/>
    </source>
</evidence>
<dbReference type="Pfam" id="PF00090">
    <property type="entry name" value="TSP_1"/>
    <property type="match status" value="2"/>
</dbReference>
<dbReference type="Pfam" id="PF03146">
    <property type="entry name" value="NtA"/>
    <property type="match status" value="1"/>
</dbReference>
<comment type="caution">
    <text evidence="6">Lacks conserved residue(s) required for the propagation of feature annotation.</text>
</comment>
<dbReference type="PROSITE" id="PS01186">
    <property type="entry name" value="EGF_2"/>
    <property type="match status" value="1"/>
</dbReference>
<evidence type="ECO:0000256" key="6">
    <source>
        <dbReference type="PROSITE-ProRule" id="PRU00076"/>
    </source>
</evidence>
<proteinExistence type="predicted"/>
<dbReference type="SMART" id="SM00209">
    <property type="entry name" value="TSP1"/>
    <property type="match status" value="2"/>
</dbReference>
<dbReference type="InterPro" id="IPR004850">
    <property type="entry name" value="NtA_dom"/>
</dbReference>
<dbReference type="InterPro" id="IPR008993">
    <property type="entry name" value="TIMP-like_OB-fold"/>
</dbReference>
<feature type="compositionally biased region" description="Basic and acidic residues" evidence="7">
    <location>
        <begin position="506"/>
        <end position="563"/>
    </location>
</feature>
<feature type="signal peptide" evidence="8">
    <location>
        <begin position="1"/>
        <end position="22"/>
    </location>
</feature>
<gene>
    <name evidence="11" type="primary">AVEN_88227_1</name>
    <name evidence="11" type="ORF">NPIL_655061</name>
</gene>
<feature type="disulfide bond" evidence="6">
    <location>
        <begin position="722"/>
        <end position="731"/>
    </location>
</feature>
<feature type="compositionally biased region" description="Acidic residues" evidence="7">
    <location>
        <begin position="564"/>
        <end position="573"/>
    </location>
</feature>
<dbReference type="PROSITE" id="PS50026">
    <property type="entry name" value="EGF_3"/>
    <property type="match status" value="2"/>
</dbReference>
<dbReference type="AlphaFoldDB" id="A0A8X6MTI3"/>
<dbReference type="GO" id="GO:0005886">
    <property type="term" value="C:plasma membrane"/>
    <property type="evidence" value="ECO:0007669"/>
    <property type="project" value="GOC"/>
</dbReference>
<keyword evidence="12" id="KW-1185">Reference proteome</keyword>
<dbReference type="CDD" id="cd00054">
    <property type="entry name" value="EGF_CA"/>
    <property type="match status" value="1"/>
</dbReference>
<dbReference type="Proteomes" id="UP000887013">
    <property type="component" value="Unassembled WGS sequence"/>
</dbReference>
<dbReference type="GO" id="GO:0043236">
    <property type="term" value="F:laminin binding"/>
    <property type="evidence" value="ECO:0007669"/>
    <property type="project" value="InterPro"/>
</dbReference>
<dbReference type="EMBL" id="BMAW01050827">
    <property type="protein sequence ID" value="GFS77173.1"/>
    <property type="molecule type" value="Genomic_DNA"/>
</dbReference>
<dbReference type="InterPro" id="IPR048287">
    <property type="entry name" value="TSPN-like_N"/>
</dbReference>
<dbReference type="InterPro" id="IPR051867">
    <property type="entry name" value="Angio_Inhib/Adhesion_GPCR"/>
</dbReference>
<dbReference type="SUPFAM" id="SSF82895">
    <property type="entry name" value="TSP-1 type 1 repeat"/>
    <property type="match status" value="2"/>
</dbReference>
<dbReference type="PROSITE" id="PS51121">
    <property type="entry name" value="NTA"/>
    <property type="match status" value="1"/>
</dbReference>
<dbReference type="InterPro" id="IPR000742">
    <property type="entry name" value="EGF"/>
</dbReference>
<keyword evidence="3 8" id="KW-0732">Signal</keyword>
<dbReference type="InterPro" id="IPR036383">
    <property type="entry name" value="TSP1_rpt_sf"/>
</dbReference>
<evidence type="ECO:0000256" key="3">
    <source>
        <dbReference type="ARBA" id="ARBA00022729"/>
    </source>
</evidence>
<keyword evidence="2" id="KW-0964">Secreted</keyword>
<accession>A0A8X6MTI3</accession>
<dbReference type="GO" id="GO:0005576">
    <property type="term" value="C:extracellular region"/>
    <property type="evidence" value="ECO:0007669"/>
    <property type="project" value="UniProtKB-SubCell"/>
</dbReference>
<comment type="subcellular location">
    <subcellularLocation>
        <location evidence="1">Secreted</location>
    </subcellularLocation>
</comment>
<keyword evidence="5 6" id="KW-1015">Disulfide bond</keyword>
<dbReference type="PROSITE" id="PS00022">
    <property type="entry name" value="EGF_1"/>
    <property type="match status" value="2"/>
</dbReference>
<dbReference type="InterPro" id="IPR000884">
    <property type="entry name" value="TSP1_rpt"/>
</dbReference>
<dbReference type="GO" id="GO:0043113">
    <property type="term" value="P:receptor clustering"/>
    <property type="evidence" value="ECO:0007669"/>
    <property type="project" value="InterPro"/>
</dbReference>
<dbReference type="Gene3D" id="2.20.100.10">
    <property type="entry name" value="Thrombospondin type-1 (TSP1) repeat"/>
    <property type="match status" value="2"/>
</dbReference>
<dbReference type="Gene3D" id="2.10.25.10">
    <property type="entry name" value="Laminin"/>
    <property type="match status" value="1"/>
</dbReference>
<feature type="disulfide bond" evidence="6">
    <location>
        <begin position="704"/>
        <end position="714"/>
    </location>
</feature>